<gene>
    <name evidence="14" type="ORF">KUTeg_014194</name>
</gene>
<dbReference type="InterPro" id="IPR036856">
    <property type="entry name" value="Ald_Oxase/Xan_DH_a/b_sf"/>
</dbReference>
<keyword evidence="5" id="KW-0285">Flavoprotein</keyword>
<dbReference type="Gene3D" id="3.10.20.30">
    <property type="match status" value="1"/>
</dbReference>
<dbReference type="Pfam" id="PF01315">
    <property type="entry name" value="Ald_Xan_dh_C"/>
    <property type="match status" value="1"/>
</dbReference>
<dbReference type="Gene3D" id="3.90.1170.50">
    <property type="entry name" value="Aldehyde oxidase/xanthine dehydrogenase, a/b hammerhead"/>
    <property type="match status" value="1"/>
</dbReference>
<evidence type="ECO:0000256" key="9">
    <source>
        <dbReference type="ARBA" id="ARBA00023002"/>
    </source>
</evidence>
<evidence type="ECO:0000256" key="1">
    <source>
        <dbReference type="ARBA" id="ARBA00001924"/>
    </source>
</evidence>
<keyword evidence="11" id="KW-0411">Iron-sulfur</keyword>
<accession>A0ABQ9EVV0</accession>
<dbReference type="Proteomes" id="UP001217089">
    <property type="component" value="Unassembled WGS sequence"/>
</dbReference>
<reference evidence="14 15" key="1">
    <citation type="submission" date="2022-12" db="EMBL/GenBank/DDBJ databases">
        <title>Chromosome-level genome of Tegillarca granosa.</title>
        <authorList>
            <person name="Kim J."/>
        </authorList>
    </citation>
    <scope>NUCLEOTIDE SEQUENCE [LARGE SCALE GENOMIC DNA]</scope>
    <source>
        <strain evidence="14">Teg-2019</strain>
        <tissue evidence="14">Adductor muscle</tissue>
    </source>
</reference>
<dbReference type="InterPro" id="IPR046867">
    <property type="entry name" value="AldOxase/xan_DH_MoCoBD2"/>
</dbReference>
<dbReference type="PROSITE" id="PS51085">
    <property type="entry name" value="2FE2S_FER_2"/>
    <property type="match status" value="1"/>
</dbReference>
<dbReference type="PANTHER" id="PTHR45444">
    <property type="entry name" value="XANTHINE DEHYDROGENASE"/>
    <property type="match status" value="1"/>
</dbReference>
<dbReference type="PANTHER" id="PTHR45444:SF3">
    <property type="entry name" value="XANTHINE DEHYDROGENASE"/>
    <property type="match status" value="1"/>
</dbReference>
<dbReference type="InterPro" id="IPR036683">
    <property type="entry name" value="CO_DH_flav_C_dom_sf"/>
</dbReference>
<evidence type="ECO:0000256" key="5">
    <source>
        <dbReference type="ARBA" id="ARBA00022630"/>
    </source>
</evidence>
<comment type="cofactor">
    <cofactor evidence="2">
        <name>FAD</name>
        <dbReference type="ChEBI" id="CHEBI:57692"/>
    </cofactor>
</comment>
<dbReference type="EMBL" id="JARBDR010000657">
    <property type="protein sequence ID" value="KAJ8309320.1"/>
    <property type="molecule type" value="Genomic_DNA"/>
</dbReference>
<keyword evidence="8" id="KW-0274">FAD</keyword>
<evidence type="ECO:0000256" key="4">
    <source>
        <dbReference type="ARBA" id="ARBA00022505"/>
    </source>
</evidence>
<dbReference type="Pfam" id="PF00111">
    <property type="entry name" value="Fer2"/>
    <property type="match status" value="1"/>
</dbReference>
<dbReference type="InterPro" id="IPR005107">
    <property type="entry name" value="CO_DH_flav_C"/>
</dbReference>
<dbReference type="PROSITE" id="PS51387">
    <property type="entry name" value="FAD_PCMH"/>
    <property type="match status" value="1"/>
</dbReference>
<dbReference type="Pfam" id="PF03450">
    <property type="entry name" value="CO_deh_flav_C"/>
    <property type="match status" value="1"/>
</dbReference>
<evidence type="ECO:0000256" key="3">
    <source>
        <dbReference type="ARBA" id="ARBA00006849"/>
    </source>
</evidence>
<feature type="domain" description="FAD-binding PCMH-type" evidence="13">
    <location>
        <begin position="208"/>
        <end position="352"/>
    </location>
</feature>
<evidence type="ECO:0000256" key="2">
    <source>
        <dbReference type="ARBA" id="ARBA00001974"/>
    </source>
</evidence>
<dbReference type="PIRSF" id="PIRSF000127">
    <property type="entry name" value="Xanthine_DH"/>
    <property type="match status" value="1"/>
</dbReference>
<evidence type="ECO:0000256" key="8">
    <source>
        <dbReference type="ARBA" id="ARBA00022827"/>
    </source>
</evidence>
<dbReference type="SUPFAM" id="SSF56176">
    <property type="entry name" value="FAD-binding/transporter-associated domain-like"/>
    <property type="match status" value="1"/>
</dbReference>
<dbReference type="InterPro" id="IPR016166">
    <property type="entry name" value="FAD-bd_PCMH"/>
</dbReference>
<evidence type="ECO:0008006" key="16">
    <source>
        <dbReference type="Google" id="ProtNLM"/>
    </source>
</evidence>
<feature type="domain" description="2Fe-2S ferredoxin-type" evidence="12">
    <location>
        <begin position="1"/>
        <end position="57"/>
    </location>
</feature>
<evidence type="ECO:0000259" key="12">
    <source>
        <dbReference type="PROSITE" id="PS51085"/>
    </source>
</evidence>
<sequence length="1016" mass="113015">MSTSTKLGCGEGGCGACTVMLSKYNPTNKKIRHYSANACLTPVCSLHGMAVTTVEGIGSIKNGLHPVQERIAKSHGSQCGFCTPGIVMSMYTLLRNNPLPSTTDMESNLCRCTGYRPILEGFKTFTKEYCQMGENCCKNKTQNNAECDGKNEEQSRVATELFNSRDFLPLDPTQDPIFPPELQTNKFDTECLTFSGERVQWFRPIRLEMKLKNQHYPVIIAPTHIKELNEINQLENGYKFGASVTLTEIEHTLKEAIQQLPDYKTRVYQAVVEMLRWFAGHQIRNVAAVGGNIMTASPISDLNPVFLACGAVLEVASKGGGTRNVKMDENFFVSYRKTVIKPTEVKIIIPYTQQIEYFWAYKQAHRRDDDIAIVNGGMKVVFENNSNVIKDMALAFGGMAPTTVMAVKTMKQVIGRKWEDNLVTDVCNLLKDDLPLDPSAPGGMVEFRRTLTTSFFFKFYLTVQIQLQQKSVHLRFLPHTKVLHLFTSPSPSKSTQLYEEVPSGQPDNDPVGRPMTHLSAMKQATGEAVYIDDMPRFSNELYLAFVLSTKAYAELVKVDATQALTMPGVVDFITHKDLKHNMWGAVFPDDEEIIASEKVVSVGQIIGAILADNQDHAQRAAKAVKVEEAIAEGSFYLPTPSINFGDVEKGFEDSDHVIEGEVHIGGQEHFYLETQATLGVPKNEDGELEMFISTQNPTENQLVIAEALGMDANKIVIRVKRMGGGFGGKETRSNPLSVCVAAAAQKHGRPVRCMLDRNEDMVHTGTRHPFLGKYKVGFKEDGKIQAVMDRAMFHSDNAYKIPNLSVTGYCCKTNTPSNTAFRGFGGPQGMFVAEVWMDDVAKVLGMSPVEVRQKNLYKEDDCTHYNQVLENCTVERCWTECLKQSNYDRRRKDVNIFNSFHTYISSYFSENRWKKRGISVIPVKFGISYTALFLNQAGALVHIYRDGSVLLTHGGTEMGQGLHTKMIQVASRTLHIPTSKIHISETSTSTVPNTSPTAASASSDLNGMAVQSFQLI</sequence>
<comment type="caution">
    <text evidence="14">The sequence shown here is derived from an EMBL/GenBank/DDBJ whole genome shotgun (WGS) entry which is preliminary data.</text>
</comment>
<dbReference type="SUPFAM" id="SSF47741">
    <property type="entry name" value="CO dehydrogenase ISP C-domain like"/>
    <property type="match status" value="1"/>
</dbReference>
<dbReference type="PROSITE" id="PS00197">
    <property type="entry name" value="2FE2S_FER_1"/>
    <property type="match status" value="1"/>
</dbReference>
<dbReference type="InterPro" id="IPR016208">
    <property type="entry name" value="Ald_Oxase/xanthine_DH-like"/>
</dbReference>
<keyword evidence="9" id="KW-0560">Oxidoreductase</keyword>
<dbReference type="InterPro" id="IPR002888">
    <property type="entry name" value="2Fe-2S-bd"/>
</dbReference>
<evidence type="ECO:0000256" key="10">
    <source>
        <dbReference type="ARBA" id="ARBA00023004"/>
    </source>
</evidence>
<keyword evidence="6" id="KW-0001">2Fe-2S</keyword>
<dbReference type="InterPro" id="IPR006058">
    <property type="entry name" value="2Fe2S_fd_BS"/>
</dbReference>
<dbReference type="InterPro" id="IPR037165">
    <property type="entry name" value="AldOxase/xan_DH_Mopterin-bd_sf"/>
</dbReference>
<dbReference type="SUPFAM" id="SSF56003">
    <property type="entry name" value="Molybdenum cofactor-binding domain"/>
    <property type="match status" value="1"/>
</dbReference>
<dbReference type="InterPro" id="IPR036010">
    <property type="entry name" value="2Fe-2S_ferredoxin-like_sf"/>
</dbReference>
<dbReference type="SMART" id="SM01008">
    <property type="entry name" value="Ald_Xan_dh_C"/>
    <property type="match status" value="1"/>
</dbReference>
<keyword evidence="7" id="KW-0479">Metal-binding</keyword>
<dbReference type="Gene3D" id="1.10.150.120">
    <property type="entry name" value="[2Fe-2S]-binding domain"/>
    <property type="match status" value="1"/>
</dbReference>
<organism evidence="14 15">
    <name type="scientific">Tegillarca granosa</name>
    <name type="common">Malaysian cockle</name>
    <name type="synonym">Anadara granosa</name>
    <dbReference type="NCBI Taxonomy" id="220873"/>
    <lineage>
        <taxon>Eukaryota</taxon>
        <taxon>Metazoa</taxon>
        <taxon>Spiralia</taxon>
        <taxon>Lophotrochozoa</taxon>
        <taxon>Mollusca</taxon>
        <taxon>Bivalvia</taxon>
        <taxon>Autobranchia</taxon>
        <taxon>Pteriomorphia</taxon>
        <taxon>Arcoida</taxon>
        <taxon>Arcoidea</taxon>
        <taxon>Arcidae</taxon>
        <taxon>Tegillarca</taxon>
    </lineage>
</organism>
<keyword evidence="4" id="KW-0500">Molybdenum</keyword>
<comment type="cofactor">
    <cofactor evidence="1">
        <name>Mo-molybdopterin</name>
        <dbReference type="ChEBI" id="CHEBI:71302"/>
    </cofactor>
</comment>
<dbReference type="Pfam" id="PF01799">
    <property type="entry name" value="Fer2_2"/>
    <property type="match status" value="1"/>
</dbReference>
<dbReference type="Pfam" id="PF02738">
    <property type="entry name" value="MoCoBD_1"/>
    <property type="match status" value="1"/>
</dbReference>
<evidence type="ECO:0000256" key="6">
    <source>
        <dbReference type="ARBA" id="ARBA00022714"/>
    </source>
</evidence>
<comment type="similarity">
    <text evidence="3">Belongs to the xanthine dehydrogenase family.</text>
</comment>
<dbReference type="SUPFAM" id="SSF54665">
    <property type="entry name" value="CO dehydrogenase molybdoprotein N-domain-like"/>
    <property type="match status" value="1"/>
</dbReference>
<dbReference type="InterPro" id="IPR002346">
    <property type="entry name" value="Mopterin_DH_FAD-bd"/>
</dbReference>
<dbReference type="SUPFAM" id="SSF55447">
    <property type="entry name" value="CO dehydrogenase flavoprotein C-terminal domain-like"/>
    <property type="match status" value="1"/>
</dbReference>
<dbReference type="InterPro" id="IPR036318">
    <property type="entry name" value="FAD-bd_PCMH-like_sf"/>
</dbReference>
<evidence type="ECO:0000313" key="15">
    <source>
        <dbReference type="Proteomes" id="UP001217089"/>
    </source>
</evidence>
<dbReference type="InterPro" id="IPR008274">
    <property type="entry name" value="AldOxase/xan_DH_MoCoBD1"/>
</dbReference>
<dbReference type="SMART" id="SM01092">
    <property type="entry name" value="CO_deh_flav_C"/>
    <property type="match status" value="1"/>
</dbReference>
<evidence type="ECO:0000313" key="14">
    <source>
        <dbReference type="EMBL" id="KAJ8309320.1"/>
    </source>
</evidence>
<evidence type="ECO:0000256" key="11">
    <source>
        <dbReference type="ARBA" id="ARBA00023014"/>
    </source>
</evidence>
<dbReference type="InterPro" id="IPR016169">
    <property type="entry name" value="FAD-bd_PCMH_sub2"/>
</dbReference>
<dbReference type="Gene3D" id="3.30.365.10">
    <property type="entry name" value="Aldehyde oxidase/xanthine dehydrogenase, molybdopterin binding domain"/>
    <property type="match status" value="4"/>
</dbReference>
<dbReference type="Gene3D" id="3.30.465.10">
    <property type="match status" value="1"/>
</dbReference>
<keyword evidence="10" id="KW-0408">Iron</keyword>
<name>A0ABQ9EVV0_TEGGR</name>
<dbReference type="Gene3D" id="3.30.390.50">
    <property type="entry name" value="CO dehydrogenase flavoprotein, C-terminal domain"/>
    <property type="match status" value="1"/>
</dbReference>
<protein>
    <recommendedName>
        <fullName evidence="16">Xanthine dehydrogenase</fullName>
    </recommendedName>
</protein>
<keyword evidence="15" id="KW-1185">Reference proteome</keyword>
<dbReference type="InterPro" id="IPR001041">
    <property type="entry name" value="2Fe-2S_ferredoxin-type"/>
</dbReference>
<evidence type="ECO:0000256" key="7">
    <source>
        <dbReference type="ARBA" id="ARBA00022723"/>
    </source>
</evidence>
<dbReference type="Pfam" id="PF20256">
    <property type="entry name" value="MoCoBD_2"/>
    <property type="match status" value="1"/>
</dbReference>
<dbReference type="SUPFAM" id="SSF54292">
    <property type="entry name" value="2Fe-2S ferredoxin-like"/>
    <property type="match status" value="1"/>
</dbReference>
<dbReference type="InterPro" id="IPR036884">
    <property type="entry name" value="2Fe-2S-bd_dom_sf"/>
</dbReference>
<dbReference type="InterPro" id="IPR000674">
    <property type="entry name" value="Ald_Oxase/Xan_DH_a/b"/>
</dbReference>
<evidence type="ECO:0000259" key="13">
    <source>
        <dbReference type="PROSITE" id="PS51387"/>
    </source>
</evidence>
<dbReference type="Pfam" id="PF00941">
    <property type="entry name" value="FAD_binding_5"/>
    <property type="match status" value="1"/>
</dbReference>
<proteinExistence type="inferred from homology"/>
<dbReference type="InterPro" id="IPR012675">
    <property type="entry name" value="Beta-grasp_dom_sf"/>
</dbReference>